<protein>
    <recommendedName>
        <fullName evidence="4">Histidine kinase N-terminal 7TM region domain-containing protein</fullName>
    </recommendedName>
</protein>
<reference evidence="2 3" key="1">
    <citation type="submission" date="2022-04" db="EMBL/GenBank/DDBJ databases">
        <title>Hymenobacter sp. isolated from the air.</title>
        <authorList>
            <person name="Won M."/>
            <person name="Lee C.-M."/>
            <person name="Woen H.-Y."/>
            <person name="Kwon S.-W."/>
        </authorList>
    </citation>
    <scope>NUCLEOTIDE SEQUENCE [LARGE SCALE GENOMIC DNA]</scope>
    <source>
        <strain evidence="3">5116 S-27</strain>
    </source>
</reference>
<feature type="transmembrane region" description="Helical" evidence="1">
    <location>
        <begin position="40"/>
        <end position="56"/>
    </location>
</feature>
<evidence type="ECO:0008006" key="4">
    <source>
        <dbReference type="Google" id="ProtNLM"/>
    </source>
</evidence>
<proteinExistence type="predicted"/>
<dbReference type="RefSeq" id="WP_244723862.1">
    <property type="nucleotide sequence ID" value="NZ_CP095049.1"/>
</dbReference>
<feature type="transmembrane region" description="Helical" evidence="1">
    <location>
        <begin position="68"/>
        <end position="85"/>
    </location>
</feature>
<feature type="transmembrane region" description="Helical" evidence="1">
    <location>
        <begin position="14"/>
        <end position="33"/>
    </location>
</feature>
<keyword evidence="1" id="KW-1133">Transmembrane helix</keyword>
<name>A0ABY4FF60_9BACT</name>
<gene>
    <name evidence="2" type="ORF">MUN80_11370</name>
</gene>
<keyword evidence="1" id="KW-0472">Membrane</keyword>
<keyword evidence="1" id="KW-0812">Transmembrane</keyword>
<evidence type="ECO:0000313" key="3">
    <source>
        <dbReference type="Proteomes" id="UP000831785"/>
    </source>
</evidence>
<evidence type="ECO:0000256" key="1">
    <source>
        <dbReference type="SAM" id="Phobius"/>
    </source>
</evidence>
<feature type="transmembrane region" description="Helical" evidence="1">
    <location>
        <begin position="97"/>
        <end position="116"/>
    </location>
</feature>
<evidence type="ECO:0000313" key="2">
    <source>
        <dbReference type="EMBL" id="UOQ55329.1"/>
    </source>
</evidence>
<feature type="transmembrane region" description="Helical" evidence="1">
    <location>
        <begin position="191"/>
        <end position="215"/>
    </location>
</feature>
<sequence>MPDHTLLVTIAKQLNLLSVCCYLLPVAVCVWRWPVLPHRLRIGAALLLILVLNVWAEVGRQVWHNNIFSTYLILWSETLFLSYAYYKTFNTRLNQQLLVMTVAVFLVTAIVEYVFWAGLYGTKTYTRMAQSLLLIGAALMYFEKILRELRNIRLERDPMFLVSVGVTLYYSGTLMVFVLEDSMQKNYQINQIWLMYSIQSVLLIAFNCLLALALYNSSKNSGTVLLPGSTNV</sequence>
<dbReference type="Proteomes" id="UP000831785">
    <property type="component" value="Chromosome"/>
</dbReference>
<dbReference type="EMBL" id="CP095049">
    <property type="protein sequence ID" value="UOQ55329.1"/>
    <property type="molecule type" value="Genomic_DNA"/>
</dbReference>
<keyword evidence="3" id="KW-1185">Reference proteome</keyword>
<accession>A0ABY4FF60</accession>
<feature type="transmembrane region" description="Helical" evidence="1">
    <location>
        <begin position="158"/>
        <end position="179"/>
    </location>
</feature>
<organism evidence="2 3">
    <name type="scientific">Hymenobacter cellulosivorans</name>
    <dbReference type="NCBI Taxonomy" id="2932249"/>
    <lineage>
        <taxon>Bacteria</taxon>
        <taxon>Pseudomonadati</taxon>
        <taxon>Bacteroidota</taxon>
        <taxon>Cytophagia</taxon>
        <taxon>Cytophagales</taxon>
        <taxon>Hymenobacteraceae</taxon>
        <taxon>Hymenobacter</taxon>
    </lineage>
</organism>